<sequence length="212" mass="22666">MTVVELDFGISGSSLPADHGYPLFSALSESVPEIHEADWLGIHTLPGVRDGHGSITLPSSSKLRLRLPMEKIPIVYPLAGKKICVGDYTLRLGIPQIRLLAPAQTLWSRLVVLKLADSKGQTAEPESFLAGVQRQLEALSIAGKPSLEKATQKPGLDAFARRVLRIKGVTITGYGIYVSGLSDEDSLKLQIAGIGGRRRMGCGLFVPVGGQS</sequence>
<evidence type="ECO:0000313" key="1">
    <source>
        <dbReference type="EMBL" id="AGY58701.1"/>
    </source>
</evidence>
<dbReference type="HOGENOM" id="CLU_096068_0_0_3"/>
<organism evidence="1 2">
    <name type="scientific">Gloeobacter kilaueensis (strain ATCC BAA-2537 / CCAP 1431/1 / ULC 316 / JS1)</name>
    <dbReference type="NCBI Taxonomy" id="1183438"/>
    <lineage>
        <taxon>Bacteria</taxon>
        <taxon>Bacillati</taxon>
        <taxon>Cyanobacteriota</taxon>
        <taxon>Cyanophyceae</taxon>
        <taxon>Gloeobacterales</taxon>
        <taxon>Gloeobacteraceae</taxon>
        <taxon>Gloeobacter</taxon>
    </lineage>
</organism>
<dbReference type="AlphaFoldDB" id="U5QID9"/>
<dbReference type="Proteomes" id="UP000017396">
    <property type="component" value="Chromosome"/>
</dbReference>
<dbReference type="OrthoDB" id="9779370at2"/>
<accession>U5QID9</accession>
<dbReference type="InterPro" id="IPR014174">
    <property type="entry name" value="CRISPR-assoc_prot_Cas6/Cmx6"/>
</dbReference>
<dbReference type="STRING" id="1183438.GKIL_2455"/>
<evidence type="ECO:0008006" key="3">
    <source>
        <dbReference type="Google" id="ProtNLM"/>
    </source>
</evidence>
<dbReference type="NCBIfam" id="TIGR02807">
    <property type="entry name" value="cas6_cmx6"/>
    <property type="match status" value="1"/>
</dbReference>
<dbReference type="KEGG" id="glj:GKIL_2455"/>
<evidence type="ECO:0000313" key="2">
    <source>
        <dbReference type="Proteomes" id="UP000017396"/>
    </source>
</evidence>
<keyword evidence="2" id="KW-1185">Reference proteome</keyword>
<protein>
    <recommendedName>
        <fullName evidence="3">CRISPR-associated protein Cas6</fullName>
    </recommendedName>
</protein>
<dbReference type="Pfam" id="PF09559">
    <property type="entry name" value="Cas6"/>
    <property type="match status" value="1"/>
</dbReference>
<dbReference type="RefSeq" id="WP_023173883.1">
    <property type="nucleotide sequence ID" value="NC_022600.1"/>
</dbReference>
<dbReference type="EMBL" id="CP003587">
    <property type="protein sequence ID" value="AGY58701.1"/>
    <property type="molecule type" value="Genomic_DNA"/>
</dbReference>
<proteinExistence type="predicted"/>
<dbReference type="eggNOG" id="ENOG502Z8Q5">
    <property type="taxonomic scope" value="Bacteria"/>
</dbReference>
<name>U5QID9_GLOK1</name>
<gene>
    <name evidence="1" type="ORF">GKIL_2455</name>
</gene>
<reference evidence="1 2" key="1">
    <citation type="journal article" date="2013" name="PLoS ONE">
        <title>Cultivation and Complete Genome Sequencing of Gloeobacter kilaueensis sp. nov., from a Lava Cave in Kilauea Caldera, Hawai'i.</title>
        <authorList>
            <person name="Saw J.H."/>
            <person name="Schatz M."/>
            <person name="Brown M.V."/>
            <person name="Kunkel D.D."/>
            <person name="Foster J.S."/>
            <person name="Shick H."/>
            <person name="Christensen S."/>
            <person name="Hou S."/>
            <person name="Wan X."/>
            <person name="Donachie S.P."/>
        </authorList>
    </citation>
    <scope>NUCLEOTIDE SEQUENCE [LARGE SCALE GENOMIC DNA]</scope>
    <source>
        <strain evidence="2">JS</strain>
    </source>
</reference>